<evidence type="ECO:0000256" key="5">
    <source>
        <dbReference type="ARBA" id="ARBA00022547"/>
    </source>
</evidence>
<keyword evidence="19" id="KW-1185">Reference proteome</keyword>
<dbReference type="PANTHER" id="PTHR33445:SF1">
    <property type="entry name" value="ATP SYNTHASE SUBUNIT B"/>
    <property type="match status" value="1"/>
</dbReference>
<evidence type="ECO:0000256" key="16">
    <source>
        <dbReference type="RuleBase" id="RU003848"/>
    </source>
</evidence>
<evidence type="ECO:0000256" key="2">
    <source>
        <dbReference type="ARBA" id="ARBA00005513"/>
    </source>
</evidence>
<evidence type="ECO:0000256" key="8">
    <source>
        <dbReference type="ARBA" id="ARBA00022989"/>
    </source>
</evidence>
<dbReference type="InterPro" id="IPR050059">
    <property type="entry name" value="ATP_synthase_B_chain"/>
</dbReference>
<name>A0A1W6N022_9HYPH</name>
<dbReference type="GO" id="GO:0045259">
    <property type="term" value="C:proton-transporting ATP synthase complex"/>
    <property type="evidence" value="ECO:0007669"/>
    <property type="project" value="UniProtKB-KW"/>
</dbReference>
<keyword evidence="9 15" id="KW-0406">Ion transport</keyword>
<evidence type="ECO:0000256" key="12">
    <source>
        <dbReference type="ARBA" id="ARBA00025198"/>
    </source>
</evidence>
<evidence type="ECO:0000256" key="11">
    <source>
        <dbReference type="ARBA" id="ARBA00023310"/>
    </source>
</evidence>
<evidence type="ECO:0000313" key="18">
    <source>
        <dbReference type="EMBL" id="ARN83175.1"/>
    </source>
</evidence>
<protein>
    <recommendedName>
        <fullName evidence="15">ATP synthase subunit b</fullName>
    </recommendedName>
    <alternativeName>
        <fullName evidence="15">ATP synthase F(0) sector subunit b</fullName>
    </alternativeName>
    <alternativeName>
        <fullName evidence="15">ATPase subunit I</fullName>
    </alternativeName>
    <alternativeName>
        <fullName evidence="15">F-type ATPase subunit b</fullName>
        <shortName evidence="15">F-ATPase subunit b</shortName>
    </alternativeName>
</protein>
<dbReference type="Proteomes" id="UP000193978">
    <property type="component" value="Chromosome"/>
</dbReference>
<evidence type="ECO:0000256" key="7">
    <source>
        <dbReference type="ARBA" id="ARBA00022781"/>
    </source>
</evidence>
<dbReference type="AlphaFoldDB" id="A0A1W6N022"/>
<dbReference type="OrthoDB" id="8479836at2"/>
<evidence type="ECO:0000256" key="17">
    <source>
        <dbReference type="SAM" id="Coils"/>
    </source>
</evidence>
<keyword evidence="4 15" id="KW-1003">Cell membrane</keyword>
<evidence type="ECO:0000256" key="4">
    <source>
        <dbReference type="ARBA" id="ARBA00022475"/>
    </source>
</evidence>
<feature type="coiled-coil region" evidence="17">
    <location>
        <begin position="33"/>
        <end position="81"/>
    </location>
</feature>
<evidence type="ECO:0000256" key="9">
    <source>
        <dbReference type="ARBA" id="ARBA00023065"/>
    </source>
</evidence>
<keyword evidence="8 15" id="KW-1133">Transmembrane helix</keyword>
<evidence type="ECO:0000313" key="19">
    <source>
        <dbReference type="Proteomes" id="UP000193978"/>
    </source>
</evidence>
<comment type="similarity">
    <text evidence="2 15 16">Belongs to the ATPase B chain family.</text>
</comment>
<dbReference type="GO" id="GO:0046961">
    <property type="term" value="F:proton-transporting ATPase activity, rotational mechanism"/>
    <property type="evidence" value="ECO:0007669"/>
    <property type="project" value="TreeGrafter"/>
</dbReference>
<dbReference type="PANTHER" id="PTHR33445">
    <property type="entry name" value="ATP SYNTHASE SUBUNIT B', CHLOROPLASTIC"/>
    <property type="match status" value="1"/>
</dbReference>
<keyword evidence="5 15" id="KW-0138">CF(0)</keyword>
<evidence type="ECO:0000256" key="6">
    <source>
        <dbReference type="ARBA" id="ARBA00022692"/>
    </source>
</evidence>
<evidence type="ECO:0000256" key="3">
    <source>
        <dbReference type="ARBA" id="ARBA00022448"/>
    </source>
</evidence>
<organism evidence="18 19">
    <name type="scientific">Methylocystis bryophila</name>
    <dbReference type="NCBI Taxonomy" id="655015"/>
    <lineage>
        <taxon>Bacteria</taxon>
        <taxon>Pseudomonadati</taxon>
        <taxon>Pseudomonadota</taxon>
        <taxon>Alphaproteobacteria</taxon>
        <taxon>Hyphomicrobiales</taxon>
        <taxon>Methylocystaceae</taxon>
        <taxon>Methylocystis</taxon>
    </lineage>
</organism>
<evidence type="ECO:0000256" key="14">
    <source>
        <dbReference type="ARBA" id="ARBA00025830"/>
    </source>
</evidence>
<dbReference type="KEGG" id="mbry:B1812_21190"/>
<dbReference type="GO" id="GO:0005886">
    <property type="term" value="C:plasma membrane"/>
    <property type="evidence" value="ECO:0007669"/>
    <property type="project" value="UniProtKB-SubCell"/>
</dbReference>
<dbReference type="HAMAP" id="MF_01398">
    <property type="entry name" value="ATP_synth_b_bprime"/>
    <property type="match status" value="1"/>
</dbReference>
<dbReference type="Pfam" id="PF00430">
    <property type="entry name" value="ATP-synt_B"/>
    <property type="match status" value="1"/>
</dbReference>
<comment type="subcellular location">
    <subcellularLocation>
        <location evidence="1">Cell inner membrane</location>
        <topology evidence="1">Single-pass membrane protein</topology>
    </subcellularLocation>
    <subcellularLocation>
        <location evidence="15">Cell membrane</location>
        <topology evidence="15">Single-pass membrane protein</topology>
    </subcellularLocation>
</comment>
<sequence>MDLQHLEAEVFVAIGFALFIGILLKMRVPHMLVGALDKRIDKVKGELAEAQRLRTEAEALLASFEQKKAEAEAEAAAIVAQAKKEAEMIAAESRKRLDEWASRGDKQIADKIALAEAQAIAEVRAAAADAATKIAEAVMRAHPASGDALVNEGIRGLKALRA</sequence>
<keyword evidence="10 15" id="KW-0472">Membrane</keyword>
<evidence type="ECO:0000256" key="10">
    <source>
        <dbReference type="ARBA" id="ARBA00023136"/>
    </source>
</evidence>
<dbReference type="EMBL" id="CP019948">
    <property type="protein sequence ID" value="ARN83175.1"/>
    <property type="molecule type" value="Genomic_DNA"/>
</dbReference>
<comment type="function">
    <text evidence="12 15">F(1)F(0) ATP synthase produces ATP from ADP in the presence of a proton or sodium gradient. F-type ATPases consist of two structural domains, F(1) containing the extramembraneous catalytic core and F(0) containing the membrane proton channel, linked together by a central stalk and a peripheral stalk. During catalysis, ATP synthesis in the catalytic domain of F(1) is coupled via a rotary mechanism of the central stalk subunits to proton translocation.</text>
</comment>
<feature type="transmembrane region" description="Helical" evidence="15">
    <location>
        <begin position="6"/>
        <end position="24"/>
    </location>
</feature>
<keyword evidence="7 15" id="KW-0375">Hydrogen ion transport</keyword>
<dbReference type="STRING" id="655015.B1812_21190"/>
<gene>
    <name evidence="15" type="primary">atpF</name>
    <name evidence="18" type="ORF">B1812_21190</name>
</gene>
<keyword evidence="17" id="KW-0175">Coiled coil</keyword>
<dbReference type="RefSeq" id="WP_085773330.1">
    <property type="nucleotide sequence ID" value="NZ_AP027149.1"/>
</dbReference>
<keyword evidence="3 15" id="KW-0813">Transport</keyword>
<accession>A0A1W6N022</accession>
<reference evidence="18 19" key="1">
    <citation type="submission" date="2017-02" db="EMBL/GenBank/DDBJ databases">
        <authorList>
            <person name="Peterson S.W."/>
        </authorList>
    </citation>
    <scope>NUCLEOTIDE SEQUENCE [LARGE SCALE GENOMIC DNA]</scope>
    <source>
        <strain evidence="18 19">S285</strain>
    </source>
</reference>
<evidence type="ECO:0000256" key="13">
    <source>
        <dbReference type="ARBA" id="ARBA00025614"/>
    </source>
</evidence>
<evidence type="ECO:0000256" key="15">
    <source>
        <dbReference type="HAMAP-Rule" id="MF_01398"/>
    </source>
</evidence>
<dbReference type="GO" id="GO:0046933">
    <property type="term" value="F:proton-transporting ATP synthase activity, rotational mechanism"/>
    <property type="evidence" value="ECO:0007669"/>
    <property type="project" value="UniProtKB-UniRule"/>
</dbReference>
<keyword evidence="11 15" id="KW-0066">ATP synthesis</keyword>
<keyword evidence="6 15" id="KW-0812">Transmembrane</keyword>
<proteinExistence type="inferred from homology"/>
<evidence type="ECO:0000256" key="1">
    <source>
        <dbReference type="ARBA" id="ARBA00004377"/>
    </source>
</evidence>
<dbReference type="InterPro" id="IPR002146">
    <property type="entry name" value="ATP_synth_b/b'su_bac/chlpt"/>
</dbReference>
<comment type="subunit">
    <text evidence="14 15">F-type ATPases have 2 components, F(1) - the catalytic core - and F(0) - the membrane proton channel. F(1) has five subunits: alpha(3), beta(3), gamma(1), delta(1), epsilon(1). F(0) has three main subunits: a(1), b(2) and c(10-14). The alpha and beta chains form an alternating ring which encloses part of the gamma chain. F(1) is attached to F(0) by a central stalk formed by the gamma and epsilon chains, while a peripheral stalk is formed by the delta and b chains.</text>
</comment>
<comment type="function">
    <text evidence="13">Component of the F(0) channel, it forms part of the peripheral stalk, linking F(1) to F(0). The b'-subunit is a diverged and duplicated form of b found in plants and photosynthetic bacteria.</text>
</comment>